<reference evidence="11 13" key="1">
    <citation type="journal article" date="2016" name="PLoS ONE">
        <title>Sequence Assembly of Yarrowia lipolytica Strain W29/CLIB89 Shows Transposable Element Diversity.</title>
        <authorList>
            <person name="Magnan C."/>
            <person name="Yu J."/>
            <person name="Chang I."/>
            <person name="Jahn E."/>
            <person name="Kanomata Y."/>
            <person name="Wu J."/>
            <person name="Zeller M."/>
            <person name="Oakes M."/>
            <person name="Baldi P."/>
            <person name="Sandmeyer S."/>
        </authorList>
    </citation>
    <scope>NUCLEOTIDE SEQUENCE [LARGE SCALE GENOMIC DNA]</scope>
    <source>
        <strain evidence="11">CLIB89</strain>
        <strain evidence="13">CLIB89(W29)</strain>
    </source>
</reference>
<dbReference type="KEGG" id="yli:2908720"/>
<dbReference type="GeneID" id="2908720"/>
<name>A0A1H6PYQ2_YARLL</name>
<dbReference type="GO" id="GO:0005886">
    <property type="term" value="C:plasma membrane"/>
    <property type="evidence" value="ECO:0007669"/>
    <property type="project" value="UniProtKB-SubCell"/>
</dbReference>
<evidence type="ECO:0000256" key="4">
    <source>
        <dbReference type="ARBA" id="ARBA00022729"/>
    </source>
</evidence>
<keyword evidence="5" id="KW-0472">Membrane</keyword>
<keyword evidence="3" id="KW-0336">GPI-anchor</keyword>
<keyword evidence="4 9" id="KW-0732">Signal</keyword>
<evidence type="ECO:0000313" key="13">
    <source>
        <dbReference type="Proteomes" id="UP000182444"/>
    </source>
</evidence>
<dbReference type="InterPro" id="IPR046936">
    <property type="entry name" value="BIM1-like"/>
</dbReference>
<feature type="signal peptide" evidence="9">
    <location>
        <begin position="1"/>
        <end position="17"/>
    </location>
</feature>
<evidence type="ECO:0000256" key="9">
    <source>
        <dbReference type="SAM" id="SignalP"/>
    </source>
</evidence>
<dbReference type="VEuPathDB" id="FungiDB:YALI1_F31672g"/>
<evidence type="ECO:0000256" key="1">
    <source>
        <dbReference type="ARBA" id="ARBA00004609"/>
    </source>
</evidence>
<dbReference type="GO" id="GO:0098552">
    <property type="term" value="C:side of membrane"/>
    <property type="evidence" value="ECO:0007669"/>
    <property type="project" value="UniProtKB-KW"/>
</dbReference>
<dbReference type="AlphaFoldDB" id="A0A1H6PYQ2"/>
<comment type="subcellular location">
    <subcellularLocation>
        <location evidence="1">Cell membrane</location>
        <topology evidence="1">Lipid-anchor</topology>
        <topology evidence="1">GPI-anchor</topology>
    </subcellularLocation>
</comment>
<dbReference type="eggNOG" id="ENOG502S92W">
    <property type="taxonomic scope" value="Eukaryota"/>
</dbReference>
<protein>
    <recommendedName>
        <fullName evidence="10">Copper acquisition factor BIM1-like domain-containing protein</fullName>
    </recommendedName>
</protein>
<dbReference type="OMA" id="FCFHANA"/>
<dbReference type="Proteomes" id="UP000256601">
    <property type="component" value="Unassembled WGS sequence"/>
</dbReference>
<dbReference type="PANTHER" id="PTHR34992">
    <property type="entry name" value="HYPHAL ANASTAMOSIS-7 PROTEIN"/>
    <property type="match status" value="1"/>
</dbReference>
<evidence type="ECO:0000256" key="3">
    <source>
        <dbReference type="ARBA" id="ARBA00022622"/>
    </source>
</evidence>
<evidence type="ECO:0000256" key="2">
    <source>
        <dbReference type="ARBA" id="ARBA00022475"/>
    </source>
</evidence>
<evidence type="ECO:0000313" key="14">
    <source>
        <dbReference type="Proteomes" id="UP000256601"/>
    </source>
</evidence>
<dbReference type="SMR" id="A0A1H6PYQ2"/>
<evidence type="ECO:0000259" key="10">
    <source>
        <dbReference type="Pfam" id="PF20238"/>
    </source>
</evidence>
<dbReference type="Pfam" id="PF20238">
    <property type="entry name" value="BIM1-like_dom"/>
    <property type="match status" value="1"/>
</dbReference>
<dbReference type="Proteomes" id="UP000182444">
    <property type="component" value="Chromosome 1F"/>
</dbReference>
<feature type="chain" id="PRO_5033272867" description="Copper acquisition factor BIM1-like domain-containing protein" evidence="9">
    <location>
        <begin position="18"/>
        <end position="261"/>
    </location>
</feature>
<gene>
    <name evidence="12" type="ORF">B0I71DRAFT_128741</name>
    <name evidence="11" type="ORF">YALI1_F31672g</name>
</gene>
<keyword evidence="7" id="KW-0449">Lipoprotein</keyword>
<evidence type="ECO:0000256" key="6">
    <source>
        <dbReference type="ARBA" id="ARBA00023180"/>
    </source>
</evidence>
<feature type="domain" description="Copper acquisition factor BIM1-like" evidence="10">
    <location>
        <begin position="16"/>
        <end position="160"/>
    </location>
</feature>
<evidence type="ECO:0000256" key="5">
    <source>
        <dbReference type="ARBA" id="ARBA00023136"/>
    </source>
</evidence>
<dbReference type="InterPro" id="IPR046530">
    <property type="entry name" value="BIM1-like_dom"/>
</dbReference>
<organism evidence="11 13">
    <name type="scientific">Yarrowia lipolytica</name>
    <name type="common">Candida lipolytica</name>
    <dbReference type="NCBI Taxonomy" id="4952"/>
    <lineage>
        <taxon>Eukaryota</taxon>
        <taxon>Fungi</taxon>
        <taxon>Dikarya</taxon>
        <taxon>Ascomycota</taxon>
        <taxon>Saccharomycotina</taxon>
        <taxon>Dipodascomycetes</taxon>
        <taxon>Dipodascales</taxon>
        <taxon>Dipodascales incertae sedis</taxon>
        <taxon>Yarrowia</taxon>
    </lineage>
</organism>
<dbReference type="PANTHER" id="PTHR34992:SF1">
    <property type="entry name" value="COPPER ACQUISITION FACTOR BIM1-LIKE DOMAIN-CONTAINING PROTEIN"/>
    <property type="match status" value="1"/>
</dbReference>
<reference evidence="12 14" key="2">
    <citation type="submission" date="2018-07" db="EMBL/GenBank/DDBJ databases">
        <title>Draft Genome Assemblies for Five Robust Yarrowia lipolytica Strains Exhibiting High Lipid Production and Pentose Sugar Utilization and Sugar Alcohol Secretion from Undetoxified Lignocellulosic Biomass Hydrolysates.</title>
        <authorList>
            <consortium name="DOE Joint Genome Institute"/>
            <person name="Walker C."/>
            <person name="Ryu S."/>
            <person name="Na H."/>
            <person name="Zane M."/>
            <person name="LaButti K."/>
            <person name="Lipzen A."/>
            <person name="Haridas S."/>
            <person name="Barry K."/>
            <person name="Grigoriev I.V."/>
            <person name="Quarterman J."/>
            <person name="Slininger P."/>
            <person name="Dien B."/>
            <person name="Trinh C.T."/>
        </authorList>
    </citation>
    <scope>NUCLEOTIDE SEQUENCE [LARGE SCALE GENOMIC DNA]</scope>
    <source>
        <strain evidence="12 14">YB392</strain>
    </source>
</reference>
<dbReference type="EMBL" id="KZ858960">
    <property type="protein sequence ID" value="RDW27672.1"/>
    <property type="molecule type" value="Genomic_DNA"/>
</dbReference>
<dbReference type="OrthoDB" id="2146436at2759"/>
<evidence type="ECO:0000256" key="7">
    <source>
        <dbReference type="ARBA" id="ARBA00023288"/>
    </source>
</evidence>
<keyword evidence="6" id="KW-0325">Glycoprotein</keyword>
<feature type="region of interest" description="Disordered" evidence="8">
    <location>
        <begin position="174"/>
        <end position="210"/>
    </location>
</feature>
<evidence type="ECO:0000313" key="11">
    <source>
        <dbReference type="EMBL" id="AOW07638.1"/>
    </source>
</evidence>
<feature type="compositionally biased region" description="Low complexity" evidence="8">
    <location>
        <begin position="180"/>
        <end position="210"/>
    </location>
</feature>
<evidence type="ECO:0000256" key="8">
    <source>
        <dbReference type="SAM" id="MobiDB-lite"/>
    </source>
</evidence>
<dbReference type="RefSeq" id="XP_505821.1">
    <property type="nucleotide sequence ID" value="XM_505821.1"/>
</dbReference>
<accession>A0A1H6PYQ2</accession>
<evidence type="ECO:0000313" key="12">
    <source>
        <dbReference type="EMBL" id="RDW27672.1"/>
    </source>
</evidence>
<proteinExistence type="predicted"/>
<dbReference type="CDD" id="cd21176">
    <property type="entry name" value="LPMO_auxiliary-like"/>
    <property type="match status" value="1"/>
</dbReference>
<keyword evidence="2" id="KW-1003">Cell membrane</keyword>
<dbReference type="EMBL" id="CP017558">
    <property type="protein sequence ID" value="AOW07638.1"/>
    <property type="molecule type" value="Genomic_DNA"/>
</dbReference>
<dbReference type="VEuPathDB" id="FungiDB:YALI0_F24255g"/>
<sequence length="261" mass="25981">MQLSALALATLLATANAHFTVYYPGWRGDSHPTQTQGPCGGLNKIGERFKVNGKSVDVLLKTSHTSAITEYRLCLGDDCGTKSGSDGQKDFSKVLYGPINELGAGNFCMPGLPLGDLKDGQKGTIQVIMQAVDGNLYNCIDFEVDNSVDAFNAVCKNSTGVSAEAISNANAGSLAENTQGSGNSSGHAHGSSGSGSASASKTDSKSSAASGSASATSAAASSAASSAAASASATEEKNSGSLAYVNGALAIGGVVAAALLI</sequence>